<protein>
    <recommendedName>
        <fullName evidence="3">Winged helix-turn-helix domain-containing protein</fullName>
    </recommendedName>
</protein>
<dbReference type="Proteomes" id="UP000238164">
    <property type="component" value="Chromosome 1"/>
</dbReference>
<name>A0A2N9JHP6_9ACTN</name>
<evidence type="ECO:0008006" key="3">
    <source>
        <dbReference type="Google" id="ProtNLM"/>
    </source>
</evidence>
<dbReference type="PANTHER" id="PTHR30528:SF0">
    <property type="entry name" value="CYTOPLASMIC PROTEIN"/>
    <property type="match status" value="1"/>
</dbReference>
<sequence>MSGGYRLTGAHISSTGGSLTAVAPLQLSRRDARRLAVRAQLLDARRPASVAEVIDELTVLNIDPTNAIAPSEDLILWTRLGNGYEPAQLKEAVEVERVAFEYDGMYRAIADLPLYRAYMRQPLKYAQPKEWLAANAAFRADVLARLVDGPLLTAEIPDTAAVSWGSSGWTNNRNVTQMMELLVRLGEVAIAGREGRERRWDLAERVYPDVPEINVETAAASRNVRRLQALGIARAKQTEVPLERMDVGDVGVPAVVDGVPGQWRVDEVGLDELGVPFDGRTALLSPFDRLVFDRVRAEELFGFEYVLEMYKPAAKRRWGYFALPILRGDELIGKLDAKADRKAGVLRVFAVHRDRDWTTGEVADVHAEIRSLADWLGLELADSDD</sequence>
<reference evidence="1 2" key="1">
    <citation type="submission" date="2018-02" db="EMBL/GenBank/DDBJ databases">
        <authorList>
            <person name="Cohen D.B."/>
            <person name="Kent A.D."/>
        </authorList>
    </citation>
    <scope>NUCLEOTIDE SEQUENCE [LARGE SCALE GENOMIC DNA]</scope>
    <source>
        <strain evidence="1">1</strain>
    </source>
</reference>
<accession>A0A2N9JHP6</accession>
<keyword evidence="2" id="KW-1185">Reference proteome</keyword>
<gene>
    <name evidence="1" type="ORF">MPLG2_1889</name>
</gene>
<evidence type="ECO:0000313" key="1">
    <source>
        <dbReference type="EMBL" id="SPD86919.1"/>
    </source>
</evidence>
<dbReference type="InterPro" id="IPR009351">
    <property type="entry name" value="AlkZ-like"/>
</dbReference>
<proteinExistence type="predicted"/>
<organism evidence="1 2">
    <name type="scientific">Micropruina glycogenica</name>
    <dbReference type="NCBI Taxonomy" id="75385"/>
    <lineage>
        <taxon>Bacteria</taxon>
        <taxon>Bacillati</taxon>
        <taxon>Actinomycetota</taxon>
        <taxon>Actinomycetes</taxon>
        <taxon>Propionibacteriales</taxon>
        <taxon>Nocardioidaceae</taxon>
        <taxon>Micropruina</taxon>
    </lineage>
</organism>
<dbReference type="AlphaFoldDB" id="A0A2N9JHP6"/>
<dbReference type="PANTHER" id="PTHR30528">
    <property type="entry name" value="CYTOPLASMIC PROTEIN"/>
    <property type="match status" value="1"/>
</dbReference>
<dbReference type="EMBL" id="LT985188">
    <property type="protein sequence ID" value="SPD86919.1"/>
    <property type="molecule type" value="Genomic_DNA"/>
</dbReference>
<dbReference type="KEGG" id="mgg:MPLG2_1889"/>
<dbReference type="Pfam" id="PF06224">
    <property type="entry name" value="AlkZ-like"/>
    <property type="match status" value="1"/>
</dbReference>
<evidence type="ECO:0000313" key="2">
    <source>
        <dbReference type="Proteomes" id="UP000238164"/>
    </source>
</evidence>